<evidence type="ECO:0000313" key="3">
    <source>
        <dbReference type="Ensembl" id="ENSPTIP00000026180.1"/>
    </source>
</evidence>
<keyword evidence="1" id="KW-0677">Repeat</keyword>
<reference evidence="3" key="2">
    <citation type="submission" date="2025-09" db="UniProtKB">
        <authorList>
            <consortium name="Ensembl"/>
        </authorList>
    </citation>
    <scope>IDENTIFICATION</scope>
</reference>
<dbReference type="PROSITE" id="PS51216">
    <property type="entry name" value="NEBULIN"/>
    <property type="match status" value="2"/>
</dbReference>
<proteinExistence type="predicted"/>
<dbReference type="GO" id="GO:0071691">
    <property type="term" value="P:cardiac muscle thin filament assembly"/>
    <property type="evidence" value="ECO:0007669"/>
    <property type="project" value="TreeGrafter"/>
</dbReference>
<dbReference type="PANTHER" id="PTHR11039:SF48">
    <property type="entry name" value="NEBULETTE"/>
    <property type="match status" value="1"/>
</dbReference>
<dbReference type="GeneTree" id="ENSGT00940000156390"/>
<name>A0A8C9L048_PANTA</name>
<dbReference type="SMART" id="SM00227">
    <property type="entry name" value="NEBU"/>
    <property type="match status" value="4"/>
</dbReference>
<protein>
    <recommendedName>
        <fullName evidence="5">Nebulette</fullName>
    </recommendedName>
</protein>
<evidence type="ECO:0000256" key="2">
    <source>
        <dbReference type="ARBA" id="ARBA00023203"/>
    </source>
</evidence>
<keyword evidence="2" id="KW-0009">Actin-binding</keyword>
<keyword evidence="4" id="KW-1185">Reference proteome</keyword>
<evidence type="ECO:0000256" key="1">
    <source>
        <dbReference type="ARBA" id="ARBA00022737"/>
    </source>
</evidence>
<dbReference type="InterPro" id="IPR000900">
    <property type="entry name" value="Nebulin_repeat"/>
</dbReference>
<dbReference type="GO" id="GO:0030018">
    <property type="term" value="C:Z disc"/>
    <property type="evidence" value="ECO:0007669"/>
    <property type="project" value="InterPro"/>
</dbReference>
<dbReference type="Proteomes" id="UP000675900">
    <property type="component" value="Unassembled WGS sequence"/>
</dbReference>
<reference evidence="3" key="1">
    <citation type="submission" date="2025-08" db="UniProtKB">
        <authorList>
            <consortium name="Ensembl"/>
        </authorList>
    </citation>
    <scope>IDENTIFICATION</scope>
</reference>
<evidence type="ECO:0000313" key="4">
    <source>
        <dbReference type="Proteomes" id="UP000675900"/>
    </source>
</evidence>
<dbReference type="AlphaFoldDB" id="A0A8C9L048"/>
<organism evidence="3 4">
    <name type="scientific">Panthera tigris altaica</name>
    <name type="common">Siberian tiger</name>
    <dbReference type="NCBI Taxonomy" id="74533"/>
    <lineage>
        <taxon>Eukaryota</taxon>
        <taxon>Metazoa</taxon>
        <taxon>Chordata</taxon>
        <taxon>Craniata</taxon>
        <taxon>Vertebrata</taxon>
        <taxon>Euteleostomi</taxon>
        <taxon>Mammalia</taxon>
        <taxon>Eutheria</taxon>
        <taxon>Laurasiatheria</taxon>
        <taxon>Carnivora</taxon>
        <taxon>Feliformia</taxon>
        <taxon>Felidae</taxon>
        <taxon>Pantherinae</taxon>
        <taxon>Panthera</taxon>
    </lineage>
</organism>
<dbReference type="Pfam" id="PF00880">
    <property type="entry name" value="Nebulin"/>
    <property type="match status" value="3"/>
</dbReference>
<accession>A0A8C9L048</accession>
<evidence type="ECO:0008006" key="5">
    <source>
        <dbReference type="Google" id="ProtNLM"/>
    </source>
</evidence>
<dbReference type="Ensembl" id="ENSPTIT00000030730.1">
    <property type="protein sequence ID" value="ENSPTIP00000026180.1"/>
    <property type="gene ID" value="ENSPTIG00000021686.1"/>
</dbReference>
<dbReference type="GO" id="GO:0051015">
    <property type="term" value="F:actin filament binding"/>
    <property type="evidence" value="ECO:0007669"/>
    <property type="project" value="InterPro"/>
</dbReference>
<sequence>MLSNYSSVADSPEMQRIKTTQQNISAVFYKKEVGAGTAIKDTPETERVKKNQQNISSLRYKEPCHKATPVSVTPEMERVRRNQEQLSAVYYKGQLGRATALMKKNQENLSSVKYTQDHKQMKGRPSLILDTPGLRYVKEAQNHISMVGNDGGSLAPVILSRL</sequence>
<dbReference type="PANTHER" id="PTHR11039">
    <property type="entry name" value="NEBULIN"/>
    <property type="match status" value="1"/>
</dbReference>
<dbReference type="InterPro" id="IPR055297">
    <property type="entry name" value="NEBU/NEBL"/>
</dbReference>